<dbReference type="GeneID" id="54474598"/>
<feature type="compositionally biased region" description="Basic and acidic residues" evidence="1">
    <location>
        <begin position="112"/>
        <end position="142"/>
    </location>
</feature>
<feature type="compositionally biased region" description="Basic and acidic residues" evidence="1">
    <location>
        <begin position="314"/>
        <end position="349"/>
    </location>
</feature>
<evidence type="ECO:0000313" key="3">
    <source>
        <dbReference type="Proteomes" id="UP000799767"/>
    </source>
</evidence>
<dbReference type="OrthoDB" id="3366546at2759"/>
<feature type="region of interest" description="Disordered" evidence="1">
    <location>
        <begin position="257"/>
        <end position="276"/>
    </location>
</feature>
<evidence type="ECO:0000313" key="2">
    <source>
        <dbReference type="EMBL" id="KAF2483426.1"/>
    </source>
</evidence>
<protein>
    <recommendedName>
        <fullName evidence="4">G-patch domain-containing protein</fullName>
    </recommendedName>
</protein>
<dbReference type="AlphaFoldDB" id="A0A6A6PUI2"/>
<dbReference type="RefSeq" id="XP_033589996.1">
    <property type="nucleotide sequence ID" value="XM_033733596.1"/>
</dbReference>
<dbReference type="Proteomes" id="UP000799767">
    <property type="component" value="Unassembled WGS sequence"/>
</dbReference>
<dbReference type="EMBL" id="MU001635">
    <property type="protein sequence ID" value="KAF2483426.1"/>
    <property type="molecule type" value="Genomic_DNA"/>
</dbReference>
<feature type="region of interest" description="Disordered" evidence="1">
    <location>
        <begin position="100"/>
        <end position="192"/>
    </location>
</feature>
<feature type="compositionally biased region" description="Low complexity" evidence="1">
    <location>
        <begin position="350"/>
        <end position="366"/>
    </location>
</feature>
<organism evidence="2 3">
    <name type="scientific">Neohortaea acidophila</name>
    <dbReference type="NCBI Taxonomy" id="245834"/>
    <lineage>
        <taxon>Eukaryota</taxon>
        <taxon>Fungi</taxon>
        <taxon>Dikarya</taxon>
        <taxon>Ascomycota</taxon>
        <taxon>Pezizomycotina</taxon>
        <taxon>Dothideomycetes</taxon>
        <taxon>Dothideomycetidae</taxon>
        <taxon>Mycosphaerellales</taxon>
        <taxon>Teratosphaeriaceae</taxon>
        <taxon>Neohortaea</taxon>
    </lineage>
</organism>
<feature type="region of interest" description="Disordered" evidence="1">
    <location>
        <begin position="289"/>
        <end position="416"/>
    </location>
</feature>
<feature type="compositionally biased region" description="Basic and acidic residues" evidence="1">
    <location>
        <begin position="150"/>
        <end position="163"/>
    </location>
</feature>
<feature type="compositionally biased region" description="Basic and acidic residues" evidence="1">
    <location>
        <begin position="544"/>
        <end position="559"/>
    </location>
</feature>
<accession>A0A6A6PUI2</accession>
<proteinExistence type="predicted"/>
<sequence>MDASAYLKRHGWRGDGHSLDHTNRGIKKPLLVSQKVDVLGLGKDKHGPVSDQWWLRAFDQGLKNFGTGQQSVLASVQQHGINRGGLYGRFVQGERFEGSIGHSAESSGISTPKERQDTPRDMAIDIPPRDELTAVPESMEKLNRKRKRTERPVEKRARRKLEPDENAVQMAEEERAEANEQVTLPQEKAKKERPLRDIDGQAKQFVVEALRRGLIPAGPGDVRHGMVLTGANATAMRTEPLPAGMQEVFDQVGLHTPMTLPGGSGSNALKKQKIAREKMKRELKRAAKAYLMGDRPQQPKEERNKPKKPRKSRKESEIAQTDAERQAEKHERAAKKEERRQKKATEKAWKASLAAQAASTNAVVANGDAEDRSEGFVIDTEGDENLTNPHTQAKVPSANSRPLAGLEPAGDESYIYIPGRPVPLDPRIWEGKVVKDLPKAVRKARRDWMAAKREAKKVRAGRALPAAPKVSRGQRKIEEREALAKQILLHSRRETQGAGDGSGMVALGGVQDVPLVKVQSTLGGFSKEEVALARAVARRVLKNVKREERAKKVSKDKGKGYKKRKQA</sequence>
<keyword evidence="3" id="KW-1185">Reference proteome</keyword>
<name>A0A6A6PUI2_9PEZI</name>
<evidence type="ECO:0000256" key="1">
    <source>
        <dbReference type="SAM" id="MobiDB-lite"/>
    </source>
</evidence>
<reference evidence="2" key="1">
    <citation type="journal article" date="2020" name="Stud. Mycol.">
        <title>101 Dothideomycetes genomes: a test case for predicting lifestyles and emergence of pathogens.</title>
        <authorList>
            <person name="Haridas S."/>
            <person name="Albert R."/>
            <person name="Binder M."/>
            <person name="Bloem J."/>
            <person name="Labutti K."/>
            <person name="Salamov A."/>
            <person name="Andreopoulos B."/>
            <person name="Baker S."/>
            <person name="Barry K."/>
            <person name="Bills G."/>
            <person name="Bluhm B."/>
            <person name="Cannon C."/>
            <person name="Castanera R."/>
            <person name="Culley D."/>
            <person name="Daum C."/>
            <person name="Ezra D."/>
            <person name="Gonzalez J."/>
            <person name="Henrissat B."/>
            <person name="Kuo A."/>
            <person name="Liang C."/>
            <person name="Lipzen A."/>
            <person name="Lutzoni F."/>
            <person name="Magnuson J."/>
            <person name="Mondo S."/>
            <person name="Nolan M."/>
            <person name="Ohm R."/>
            <person name="Pangilinan J."/>
            <person name="Park H.-J."/>
            <person name="Ramirez L."/>
            <person name="Alfaro M."/>
            <person name="Sun H."/>
            <person name="Tritt A."/>
            <person name="Yoshinaga Y."/>
            <person name="Zwiers L.-H."/>
            <person name="Turgeon B."/>
            <person name="Goodwin S."/>
            <person name="Spatafora J."/>
            <person name="Crous P."/>
            <person name="Grigoriev I."/>
        </authorList>
    </citation>
    <scope>NUCLEOTIDE SEQUENCE</scope>
    <source>
        <strain evidence="2">CBS 113389</strain>
    </source>
</reference>
<gene>
    <name evidence="2" type="ORF">BDY17DRAFT_297414</name>
</gene>
<feature type="region of interest" description="Disordered" evidence="1">
    <location>
        <begin position="543"/>
        <end position="567"/>
    </location>
</feature>
<evidence type="ECO:0008006" key="4">
    <source>
        <dbReference type="Google" id="ProtNLM"/>
    </source>
</evidence>